<dbReference type="EMBL" id="CP002305">
    <property type="protein sequence ID" value="ADQ16071.1"/>
    <property type="molecule type" value="Genomic_DNA"/>
</dbReference>
<dbReference type="PANTHER" id="PTHR30543:SF21">
    <property type="entry name" value="NAD(P)H-DEPENDENT FMN REDUCTASE LOT6"/>
    <property type="match status" value="1"/>
</dbReference>
<dbReference type="InterPro" id="IPR005025">
    <property type="entry name" value="FMN_Rdtase-like_dom"/>
</dbReference>
<dbReference type="STRING" id="649349.Lbys_0287"/>
<dbReference type="AlphaFoldDB" id="E4RUS0"/>
<dbReference type="InterPro" id="IPR029039">
    <property type="entry name" value="Flavoprotein-like_sf"/>
</dbReference>
<dbReference type="InterPro" id="IPR050712">
    <property type="entry name" value="NAD(P)H-dep_reductase"/>
</dbReference>
<dbReference type="Pfam" id="PF03358">
    <property type="entry name" value="FMN_red"/>
    <property type="match status" value="1"/>
</dbReference>
<dbReference type="SUPFAM" id="SSF52218">
    <property type="entry name" value="Flavoproteins"/>
    <property type="match status" value="1"/>
</dbReference>
<reference key="1">
    <citation type="submission" date="2010-11" db="EMBL/GenBank/DDBJ databases">
        <title>The complete genome of Leadbetterella byssophila DSM 17132.</title>
        <authorList>
            <consortium name="US DOE Joint Genome Institute (JGI-PGF)"/>
            <person name="Lucas S."/>
            <person name="Copeland A."/>
            <person name="Lapidus A."/>
            <person name="Glavina del Rio T."/>
            <person name="Dalin E."/>
            <person name="Tice H."/>
            <person name="Bruce D."/>
            <person name="Goodwin L."/>
            <person name="Pitluck S."/>
            <person name="Kyrpides N."/>
            <person name="Mavromatis K."/>
            <person name="Ivanova N."/>
            <person name="Teshima H."/>
            <person name="Brettin T."/>
            <person name="Detter J.C."/>
            <person name="Han C."/>
            <person name="Tapia R."/>
            <person name="Land M."/>
            <person name="Hauser L."/>
            <person name="Markowitz V."/>
            <person name="Cheng J.-F."/>
            <person name="Hugenholtz P."/>
            <person name="Woyke T."/>
            <person name="Wu D."/>
            <person name="Tindall B."/>
            <person name="Pomrenke H.G."/>
            <person name="Brambilla E."/>
            <person name="Klenk H.-P."/>
            <person name="Eisen J.A."/>
        </authorList>
    </citation>
    <scope>NUCLEOTIDE SEQUENCE [LARGE SCALE GENOMIC DNA]</scope>
    <source>
        <strain>DSM 17132</strain>
    </source>
</reference>
<sequence length="164" mass="18012">MKRILVINGSASEHSSNGLLIEQLISLGSSFFEFEKFESLKSLPHFDPKPVEIPDAVVLFWKKVEEADKVLFCTPEYIFSIPSGLKNALEWSVSTTIFSGKSIGIITASASGVLGHEELQRIMKTLGAHFSPENTLLISGIKGKAGVDPELDEKLSLFLSSWEN</sequence>
<name>E4RUS0_LEAB4</name>
<evidence type="ECO:0000313" key="3">
    <source>
        <dbReference type="Proteomes" id="UP000007435"/>
    </source>
</evidence>
<evidence type="ECO:0000313" key="2">
    <source>
        <dbReference type="EMBL" id="ADQ16071.1"/>
    </source>
</evidence>
<dbReference type="GO" id="GO:0005829">
    <property type="term" value="C:cytosol"/>
    <property type="evidence" value="ECO:0007669"/>
    <property type="project" value="TreeGrafter"/>
</dbReference>
<dbReference type="GO" id="GO:0016491">
    <property type="term" value="F:oxidoreductase activity"/>
    <property type="evidence" value="ECO:0007669"/>
    <property type="project" value="InterPro"/>
</dbReference>
<dbReference type="GO" id="GO:0010181">
    <property type="term" value="F:FMN binding"/>
    <property type="evidence" value="ECO:0007669"/>
    <property type="project" value="TreeGrafter"/>
</dbReference>
<protein>
    <submittedName>
        <fullName evidence="2">NADPH-dependent FMN reductase</fullName>
    </submittedName>
</protein>
<accession>E4RUS0</accession>
<dbReference type="Proteomes" id="UP000007435">
    <property type="component" value="Chromosome"/>
</dbReference>
<evidence type="ECO:0000259" key="1">
    <source>
        <dbReference type="Pfam" id="PF03358"/>
    </source>
</evidence>
<dbReference type="Gene3D" id="3.40.50.360">
    <property type="match status" value="1"/>
</dbReference>
<dbReference type="OrthoDB" id="9812295at2"/>
<gene>
    <name evidence="2" type="ordered locus">Lbys_0287</name>
</gene>
<dbReference type="PANTHER" id="PTHR30543">
    <property type="entry name" value="CHROMATE REDUCTASE"/>
    <property type="match status" value="1"/>
</dbReference>
<reference evidence="2 3" key="2">
    <citation type="journal article" date="2011" name="Stand. Genomic Sci.">
        <title>Complete genome sequence of Leadbetterella byssophila type strain (4M15).</title>
        <authorList>
            <person name="Abt B."/>
            <person name="Teshima H."/>
            <person name="Lucas S."/>
            <person name="Lapidus A."/>
            <person name="Del Rio T.G."/>
            <person name="Nolan M."/>
            <person name="Tice H."/>
            <person name="Cheng J.F."/>
            <person name="Pitluck S."/>
            <person name="Liolios K."/>
            <person name="Pagani I."/>
            <person name="Ivanova N."/>
            <person name="Mavromatis K."/>
            <person name="Pati A."/>
            <person name="Tapia R."/>
            <person name="Han C."/>
            <person name="Goodwin L."/>
            <person name="Chen A."/>
            <person name="Palaniappan K."/>
            <person name="Land M."/>
            <person name="Hauser L."/>
            <person name="Chang Y.J."/>
            <person name="Jeffries C.D."/>
            <person name="Rohde M."/>
            <person name="Goker M."/>
            <person name="Tindall B.J."/>
            <person name="Detter J.C."/>
            <person name="Woyke T."/>
            <person name="Bristow J."/>
            <person name="Eisen J.A."/>
            <person name="Markowitz V."/>
            <person name="Hugenholtz P."/>
            <person name="Klenk H.P."/>
            <person name="Kyrpides N.C."/>
        </authorList>
    </citation>
    <scope>NUCLEOTIDE SEQUENCE [LARGE SCALE GENOMIC DNA]</scope>
    <source>
        <strain evidence="3">DSM 17132 / JCM 16389 / KACC 11308 / NBRC 106382 / 4M15</strain>
    </source>
</reference>
<dbReference type="RefSeq" id="WP_013407126.1">
    <property type="nucleotide sequence ID" value="NC_014655.1"/>
</dbReference>
<organism evidence="2 3">
    <name type="scientific">Leadbetterella byssophila (strain DSM 17132 / JCM 16389 / KACC 11308 / NBRC 106382 / 4M15)</name>
    <dbReference type="NCBI Taxonomy" id="649349"/>
    <lineage>
        <taxon>Bacteria</taxon>
        <taxon>Pseudomonadati</taxon>
        <taxon>Bacteroidota</taxon>
        <taxon>Cytophagia</taxon>
        <taxon>Cytophagales</taxon>
        <taxon>Leadbetterellaceae</taxon>
        <taxon>Leadbetterella</taxon>
    </lineage>
</organism>
<dbReference type="HOGENOM" id="CLU_055322_4_3_10"/>
<feature type="domain" description="NADPH-dependent FMN reductase-like" evidence="1">
    <location>
        <begin position="3"/>
        <end position="139"/>
    </location>
</feature>
<keyword evidence="3" id="KW-1185">Reference proteome</keyword>
<dbReference type="eggNOG" id="COG0431">
    <property type="taxonomic scope" value="Bacteria"/>
</dbReference>
<proteinExistence type="predicted"/>
<dbReference type="KEGG" id="lby:Lbys_0287"/>